<comment type="caution">
    <text evidence="2">The sequence shown here is derived from an EMBL/GenBank/DDBJ whole genome shotgun (WGS) entry which is preliminary data.</text>
</comment>
<accession>A0ABR2HSX7</accession>
<dbReference type="Proteomes" id="UP001390339">
    <property type="component" value="Unassembled WGS sequence"/>
</dbReference>
<sequence length="95" mass="10235">MRFGSIFLPPALVCSALAMPATKSVDSEAFTSPHNVHGMVVHDVVSTKNLIAYFATQLLGHRDSLYILTRDYPTSVLPSIAHAPTIMIAAKGWPA</sequence>
<feature type="signal peptide" evidence="1">
    <location>
        <begin position="1"/>
        <end position="18"/>
    </location>
</feature>
<keyword evidence="1" id="KW-0732">Signal</keyword>
<evidence type="ECO:0000313" key="2">
    <source>
        <dbReference type="EMBL" id="KAK8852181.1"/>
    </source>
</evidence>
<gene>
    <name evidence="2" type="ORF">PGQ11_014660</name>
</gene>
<dbReference type="EMBL" id="JAPCWZ010000009">
    <property type="protein sequence ID" value="KAK8852181.1"/>
    <property type="molecule type" value="Genomic_DNA"/>
</dbReference>
<keyword evidence="3" id="KW-1185">Reference proteome</keyword>
<reference evidence="2 3" key="1">
    <citation type="journal article" date="2024" name="IMA Fungus">
        <title>Apiospora arundinis, a panoply of carbohydrate-active enzymes and secondary metabolites.</title>
        <authorList>
            <person name="Sorensen T."/>
            <person name="Petersen C."/>
            <person name="Muurmann A.T."/>
            <person name="Christiansen J.V."/>
            <person name="Brundto M.L."/>
            <person name="Overgaard C.K."/>
            <person name="Boysen A.T."/>
            <person name="Wollenberg R.D."/>
            <person name="Larsen T.O."/>
            <person name="Sorensen J.L."/>
            <person name="Nielsen K.L."/>
            <person name="Sondergaard T.E."/>
        </authorList>
    </citation>
    <scope>NUCLEOTIDE SEQUENCE [LARGE SCALE GENOMIC DNA]</scope>
    <source>
        <strain evidence="2 3">AAU 773</strain>
    </source>
</reference>
<name>A0ABR2HSX7_9PEZI</name>
<proteinExistence type="predicted"/>
<organism evidence="2 3">
    <name type="scientific">Apiospora arundinis</name>
    <dbReference type="NCBI Taxonomy" id="335852"/>
    <lineage>
        <taxon>Eukaryota</taxon>
        <taxon>Fungi</taxon>
        <taxon>Dikarya</taxon>
        <taxon>Ascomycota</taxon>
        <taxon>Pezizomycotina</taxon>
        <taxon>Sordariomycetes</taxon>
        <taxon>Xylariomycetidae</taxon>
        <taxon>Amphisphaeriales</taxon>
        <taxon>Apiosporaceae</taxon>
        <taxon>Apiospora</taxon>
    </lineage>
</organism>
<evidence type="ECO:0000313" key="3">
    <source>
        <dbReference type="Proteomes" id="UP001390339"/>
    </source>
</evidence>
<evidence type="ECO:0000256" key="1">
    <source>
        <dbReference type="SAM" id="SignalP"/>
    </source>
</evidence>
<protein>
    <submittedName>
        <fullName evidence="2">Uncharacterized protein</fullName>
    </submittedName>
</protein>
<feature type="chain" id="PRO_5046657810" evidence="1">
    <location>
        <begin position="19"/>
        <end position="95"/>
    </location>
</feature>